<organism evidence="4">
    <name type="scientific">Eremomyces bilateralis CBS 781.70</name>
    <dbReference type="NCBI Taxonomy" id="1392243"/>
    <lineage>
        <taxon>Eukaryota</taxon>
        <taxon>Fungi</taxon>
        <taxon>Dikarya</taxon>
        <taxon>Ascomycota</taxon>
        <taxon>Pezizomycotina</taxon>
        <taxon>Dothideomycetes</taxon>
        <taxon>Dothideomycetes incertae sedis</taxon>
        <taxon>Eremomycetales</taxon>
        <taxon>Eremomycetaceae</taxon>
        <taxon>Eremomyces</taxon>
    </lineage>
</organism>
<keyword evidence="2 4" id="KW-0012">Acyltransferase</keyword>
<dbReference type="Pfam" id="PF00583">
    <property type="entry name" value="Acetyltransf_1"/>
    <property type="match status" value="1"/>
</dbReference>
<dbReference type="InterPro" id="IPR016181">
    <property type="entry name" value="Acyl_CoA_acyltransferase"/>
</dbReference>
<name>A0A6G1FVM8_9PEZI</name>
<dbReference type="OrthoDB" id="2744543at2759"/>
<dbReference type="GeneID" id="54422048"/>
<keyword evidence="5" id="KW-1185">Reference proteome</keyword>
<dbReference type="Proteomes" id="UP000504638">
    <property type="component" value="Unplaced"/>
</dbReference>
<evidence type="ECO:0000256" key="2">
    <source>
        <dbReference type="ARBA" id="ARBA00023315"/>
    </source>
</evidence>
<reference evidence="4 6" key="1">
    <citation type="submission" date="2020-01" db="EMBL/GenBank/DDBJ databases">
        <authorList>
            <consortium name="DOE Joint Genome Institute"/>
            <person name="Haridas S."/>
            <person name="Albert R."/>
            <person name="Binder M."/>
            <person name="Bloem J."/>
            <person name="Labutti K."/>
            <person name="Salamov A."/>
            <person name="Andreopoulos B."/>
            <person name="Baker S.E."/>
            <person name="Barry K."/>
            <person name="Bills G."/>
            <person name="Bluhm B.H."/>
            <person name="Cannon C."/>
            <person name="Castanera R."/>
            <person name="Culley D.E."/>
            <person name="Daum C."/>
            <person name="Ezra D."/>
            <person name="Gonzalez J.B."/>
            <person name="Henrissat B."/>
            <person name="Kuo A."/>
            <person name="Liang C."/>
            <person name="Lipzen A."/>
            <person name="Lutzoni F."/>
            <person name="Magnuson J."/>
            <person name="Mondo S."/>
            <person name="Nolan M."/>
            <person name="Ohm R."/>
            <person name="Pangilinan J."/>
            <person name="Park H.-J."/>
            <person name="Ramirez L."/>
            <person name="Alfaro M."/>
            <person name="Sun H."/>
            <person name="Tritt A."/>
            <person name="Yoshinaga Y."/>
            <person name="Zwiers L.-H."/>
            <person name="Turgeon B.G."/>
            <person name="Goodwin S.B."/>
            <person name="Spatafora J.W."/>
            <person name="Crous P.W."/>
            <person name="Grigoriev I.V."/>
        </authorList>
    </citation>
    <scope>NUCLEOTIDE SEQUENCE</scope>
    <source>
        <strain evidence="4 6">CBS 781.70</strain>
    </source>
</reference>
<dbReference type="GO" id="GO:0016747">
    <property type="term" value="F:acyltransferase activity, transferring groups other than amino-acyl groups"/>
    <property type="evidence" value="ECO:0007669"/>
    <property type="project" value="InterPro"/>
</dbReference>
<reference evidence="6" key="3">
    <citation type="submission" date="2025-04" db="UniProtKB">
        <authorList>
            <consortium name="RefSeq"/>
        </authorList>
    </citation>
    <scope>IDENTIFICATION</scope>
    <source>
        <strain evidence="6">CBS 781.70</strain>
    </source>
</reference>
<accession>A0A6G1FVM8</accession>
<evidence type="ECO:0000313" key="5">
    <source>
        <dbReference type="Proteomes" id="UP000504638"/>
    </source>
</evidence>
<dbReference type="PANTHER" id="PTHR43800">
    <property type="entry name" value="PEPTIDYL-LYSINE N-ACETYLTRANSFERASE YJAB"/>
    <property type="match status" value="1"/>
</dbReference>
<evidence type="ECO:0000256" key="1">
    <source>
        <dbReference type="ARBA" id="ARBA00022679"/>
    </source>
</evidence>
<evidence type="ECO:0000313" key="4">
    <source>
        <dbReference type="EMBL" id="KAF1809955.1"/>
    </source>
</evidence>
<dbReference type="PROSITE" id="PS51186">
    <property type="entry name" value="GNAT"/>
    <property type="match status" value="1"/>
</dbReference>
<reference evidence="6" key="2">
    <citation type="submission" date="2020-04" db="EMBL/GenBank/DDBJ databases">
        <authorList>
            <consortium name="NCBI Genome Project"/>
        </authorList>
    </citation>
    <scope>NUCLEOTIDE SEQUENCE</scope>
    <source>
        <strain evidence="6">CBS 781.70</strain>
    </source>
</reference>
<sequence length="203" mass="23598">MAETKPSRKVVEYPPKHKDKSAHQTIYIYWAVPEDVPHLIEIERSASELFRHIGMDSVAYDEPPSEIHLIKDSISNRILLASEDPSLESSPVAYLSMELDEDHKTVYLAQVSVDYRYARKGIGERLIDHLEAYAHRKGYETIVLTTFKDVPWNGPYYQRLGFYELDAEQLKRPEHGTVSDHLDAEKENDRINKWSRVAMRKDL</sequence>
<dbReference type="InterPro" id="IPR000182">
    <property type="entry name" value="GNAT_dom"/>
</dbReference>
<dbReference type="CDD" id="cd04301">
    <property type="entry name" value="NAT_SF"/>
    <property type="match status" value="1"/>
</dbReference>
<protein>
    <submittedName>
        <fullName evidence="4 6">Acyl-CoA N-acyltransferase</fullName>
    </submittedName>
</protein>
<dbReference type="AlphaFoldDB" id="A0A6G1FVM8"/>
<dbReference type="PANTHER" id="PTHR43800:SF1">
    <property type="entry name" value="PEPTIDYL-LYSINE N-ACETYLTRANSFERASE YJAB"/>
    <property type="match status" value="1"/>
</dbReference>
<keyword evidence="1 4" id="KW-0808">Transferase</keyword>
<gene>
    <name evidence="4 6" type="ORF">P152DRAFT_476081</name>
</gene>
<dbReference type="SUPFAM" id="SSF55729">
    <property type="entry name" value="Acyl-CoA N-acyltransferases (Nat)"/>
    <property type="match status" value="1"/>
</dbReference>
<feature type="domain" description="N-acetyltransferase" evidence="3">
    <location>
        <begin position="26"/>
        <end position="185"/>
    </location>
</feature>
<proteinExistence type="predicted"/>
<dbReference type="EMBL" id="ML975169">
    <property type="protein sequence ID" value="KAF1809955.1"/>
    <property type="molecule type" value="Genomic_DNA"/>
</dbReference>
<evidence type="ECO:0000313" key="6">
    <source>
        <dbReference type="RefSeq" id="XP_033531586.1"/>
    </source>
</evidence>
<dbReference type="RefSeq" id="XP_033531586.1">
    <property type="nucleotide sequence ID" value="XM_033681478.1"/>
</dbReference>
<dbReference type="Gene3D" id="3.40.630.30">
    <property type="match status" value="1"/>
</dbReference>
<evidence type="ECO:0000259" key="3">
    <source>
        <dbReference type="PROSITE" id="PS51186"/>
    </source>
</evidence>